<evidence type="ECO:0000256" key="5">
    <source>
        <dbReference type="ARBA" id="ARBA00023128"/>
    </source>
</evidence>
<dbReference type="GO" id="GO:0003743">
    <property type="term" value="F:translation initiation factor activity"/>
    <property type="evidence" value="ECO:0007669"/>
    <property type="project" value="UniProtKB-KW"/>
</dbReference>
<keyword evidence="7" id="KW-0396">Initiation factor</keyword>
<dbReference type="GO" id="GO:0005739">
    <property type="term" value="C:mitochondrion"/>
    <property type="evidence" value="ECO:0007669"/>
    <property type="project" value="UniProtKB-SubCell"/>
</dbReference>
<evidence type="ECO:0000256" key="3">
    <source>
        <dbReference type="ARBA" id="ARBA00013994"/>
    </source>
</evidence>
<sequence length="298" mass="32892">MFAQVLKRGVSHGHRALLTEGVGRNAVGYSPLLISKMLYHPQINRFKRSANPENEGIRSLVPETGVIQLIDINRKFQPNVSLVDVLKNLKEGEKLVVANKGKQPLDEEGNPAGDPAVTCKIIRSEVRQKPKKAARQAANVQELENAEPEASQANESAPPLELLDKESIRKENKRRAELNAQKKAEARAKRKAGKELNKKSGPAKVKSVSLSWTIGPHDLHSQKKSSIESWLSKGHTVQIVLGRDTWKNRNMNSPLELEKKNVLIKACRELCEEAGGIEQGMEGDISTSIILTFAPSSN</sequence>
<comment type="similarity">
    <text evidence="2">Belongs to the AIM23 family.</text>
</comment>
<accession>A0A0J9XAC9</accession>
<gene>
    <name evidence="7" type="ORF">BN980_GECA07s00967g</name>
</gene>
<evidence type="ECO:0000256" key="1">
    <source>
        <dbReference type="ARBA" id="ARBA00004173"/>
    </source>
</evidence>
<dbReference type="InterPro" id="IPR036788">
    <property type="entry name" value="T_IF-3_C_sf"/>
</dbReference>
<evidence type="ECO:0000256" key="2">
    <source>
        <dbReference type="ARBA" id="ARBA00008476"/>
    </source>
</evidence>
<dbReference type="AlphaFoldDB" id="A0A0J9XAC9"/>
<keyword evidence="5" id="KW-0496">Mitochondrion</keyword>
<keyword evidence="8" id="KW-1185">Reference proteome</keyword>
<evidence type="ECO:0000256" key="4">
    <source>
        <dbReference type="ARBA" id="ARBA00022946"/>
    </source>
</evidence>
<dbReference type="Proteomes" id="UP000242525">
    <property type="component" value="Unassembled WGS sequence"/>
</dbReference>
<dbReference type="EMBL" id="CCBN010000007">
    <property type="protein sequence ID" value="CDO54215.1"/>
    <property type="molecule type" value="Genomic_DNA"/>
</dbReference>
<organism evidence="7 8">
    <name type="scientific">Geotrichum candidum</name>
    <name type="common">Oospora lactis</name>
    <name type="synonym">Dipodascus geotrichum</name>
    <dbReference type="NCBI Taxonomy" id="1173061"/>
    <lineage>
        <taxon>Eukaryota</taxon>
        <taxon>Fungi</taxon>
        <taxon>Dikarya</taxon>
        <taxon>Ascomycota</taxon>
        <taxon>Saccharomycotina</taxon>
        <taxon>Dipodascomycetes</taxon>
        <taxon>Dipodascales</taxon>
        <taxon>Dipodascaceae</taxon>
        <taxon>Geotrichum</taxon>
    </lineage>
</organism>
<comment type="subcellular location">
    <subcellularLocation>
        <location evidence="1">Mitochondrion</location>
    </subcellularLocation>
</comment>
<dbReference type="InterPro" id="IPR029427">
    <property type="entry name" value="AIM23"/>
</dbReference>
<feature type="compositionally biased region" description="Basic and acidic residues" evidence="6">
    <location>
        <begin position="162"/>
        <end position="198"/>
    </location>
</feature>
<dbReference type="Pfam" id="PF14877">
    <property type="entry name" value="mIF3"/>
    <property type="match status" value="1"/>
</dbReference>
<feature type="region of interest" description="Disordered" evidence="6">
    <location>
        <begin position="127"/>
        <end position="202"/>
    </location>
</feature>
<protein>
    <recommendedName>
        <fullName evidence="3">Altered inheritance of mitochondria protein 23, mitochondrial</fullName>
    </recommendedName>
</protein>
<proteinExistence type="inferred from homology"/>
<dbReference type="Gene3D" id="3.30.110.10">
    <property type="entry name" value="Translation initiation factor 3 (IF-3), C-terminal domain"/>
    <property type="match status" value="1"/>
</dbReference>
<reference evidence="7" key="1">
    <citation type="submission" date="2014-03" db="EMBL/GenBank/DDBJ databases">
        <authorList>
            <person name="Casaregola S."/>
        </authorList>
    </citation>
    <scope>NUCLEOTIDE SEQUENCE [LARGE SCALE GENOMIC DNA]</scope>
    <source>
        <strain evidence="7">CLIB 918</strain>
    </source>
</reference>
<evidence type="ECO:0000313" key="8">
    <source>
        <dbReference type="Proteomes" id="UP000242525"/>
    </source>
</evidence>
<comment type="caution">
    <text evidence="7">The sequence shown here is derived from an EMBL/GenBank/DDBJ whole genome shotgun (WGS) entry which is preliminary data.</text>
</comment>
<evidence type="ECO:0000313" key="7">
    <source>
        <dbReference type="EMBL" id="CDO54215.1"/>
    </source>
</evidence>
<keyword evidence="4" id="KW-0809">Transit peptide</keyword>
<keyword evidence="7" id="KW-0648">Protein biosynthesis</keyword>
<name>A0A0J9XAC9_GEOCN</name>
<dbReference type="SUPFAM" id="SSF55200">
    <property type="entry name" value="Translation initiation factor IF3, C-terminal domain"/>
    <property type="match status" value="1"/>
</dbReference>
<evidence type="ECO:0000256" key="6">
    <source>
        <dbReference type="SAM" id="MobiDB-lite"/>
    </source>
</evidence>